<keyword evidence="1" id="KW-0812">Transmembrane</keyword>
<name>Q2ILR7_ANADE</name>
<dbReference type="AlphaFoldDB" id="Q2ILR7"/>
<dbReference type="HOGENOM" id="CLU_1544455_0_0_7"/>
<protein>
    <submittedName>
        <fullName evidence="3">Peptidase A24A, prepilin type IV</fullName>
    </submittedName>
</protein>
<dbReference type="GO" id="GO:0004190">
    <property type="term" value="F:aspartic-type endopeptidase activity"/>
    <property type="evidence" value="ECO:0007669"/>
    <property type="project" value="InterPro"/>
</dbReference>
<evidence type="ECO:0000313" key="4">
    <source>
        <dbReference type="Proteomes" id="UP000001935"/>
    </source>
</evidence>
<dbReference type="STRING" id="290397.Adeh_2830"/>
<dbReference type="OrthoDB" id="5329005at2"/>
<dbReference type="RefSeq" id="WP_011421882.1">
    <property type="nucleotide sequence ID" value="NC_007760.1"/>
</dbReference>
<dbReference type="EMBL" id="CP000251">
    <property type="protein sequence ID" value="ABC82600.1"/>
    <property type="molecule type" value="Genomic_DNA"/>
</dbReference>
<dbReference type="InterPro" id="IPR000045">
    <property type="entry name" value="Prepilin_IV_endopep_pep"/>
</dbReference>
<dbReference type="Gene3D" id="1.20.120.1220">
    <property type="match status" value="1"/>
</dbReference>
<dbReference type="KEGG" id="ade:Adeh_2830"/>
<reference evidence="3 4" key="1">
    <citation type="submission" date="2006-01" db="EMBL/GenBank/DDBJ databases">
        <title>Complete sequence of Anaeromyxobacter dehalogenans 2CP-C.</title>
        <authorList>
            <consortium name="US DOE Joint Genome Institute"/>
            <person name="Copeland A."/>
            <person name="Lucas S."/>
            <person name="Lapidus A."/>
            <person name="Barry K."/>
            <person name="Detter J.C."/>
            <person name="Glavina T."/>
            <person name="Hammon N."/>
            <person name="Israni S."/>
            <person name="Pitluck S."/>
            <person name="Brettin T."/>
            <person name="Bruce D."/>
            <person name="Han C."/>
            <person name="Tapia R."/>
            <person name="Gilna P."/>
            <person name="Kiss H."/>
            <person name="Schmutz J."/>
            <person name="Larimer F."/>
            <person name="Land M."/>
            <person name="Kyrpides N."/>
            <person name="Anderson I."/>
            <person name="Sanford R.A."/>
            <person name="Ritalahti K.M."/>
            <person name="Thomas H.S."/>
            <person name="Kirby J.R."/>
            <person name="Zhulin I.B."/>
            <person name="Loeffler F.E."/>
            <person name="Richardson P."/>
        </authorList>
    </citation>
    <scope>NUCLEOTIDE SEQUENCE [LARGE SCALE GENOMIC DNA]</scope>
    <source>
        <strain evidence="3 4">2CP-C</strain>
    </source>
</reference>
<proteinExistence type="predicted"/>
<evidence type="ECO:0000259" key="2">
    <source>
        <dbReference type="Pfam" id="PF01478"/>
    </source>
</evidence>
<evidence type="ECO:0000313" key="3">
    <source>
        <dbReference type="EMBL" id="ABC82600.1"/>
    </source>
</evidence>
<dbReference type="GO" id="GO:0016020">
    <property type="term" value="C:membrane"/>
    <property type="evidence" value="ECO:0007669"/>
    <property type="project" value="InterPro"/>
</dbReference>
<feature type="transmembrane region" description="Helical" evidence="1">
    <location>
        <begin position="41"/>
        <end position="68"/>
    </location>
</feature>
<gene>
    <name evidence="3" type="ordered locus">Adeh_2830</name>
</gene>
<feature type="transmembrane region" description="Helical" evidence="1">
    <location>
        <begin position="149"/>
        <end position="168"/>
    </location>
</feature>
<evidence type="ECO:0000256" key="1">
    <source>
        <dbReference type="SAM" id="Phobius"/>
    </source>
</evidence>
<feature type="domain" description="Prepilin type IV endopeptidase peptidase" evidence="2">
    <location>
        <begin position="12"/>
        <end position="109"/>
    </location>
</feature>
<dbReference type="Proteomes" id="UP000001935">
    <property type="component" value="Chromosome"/>
</dbReference>
<accession>Q2ILR7</accession>
<sequence length="169" mass="16151">MTASPLAFGTFGFLLAVAAASDAAGRRISNRITVPLAVGGIAVQAAAGLAGAAGALVAVAAVGALLWVPWSRGWLGGGDWKLAVAAAPWVGLGSLASYLTTSAVAAGGLAAVAWVASGGAARRDIGANLRAAAAGRPLSIPARAAGDRVSVPAGAAFAVGALCAVLLGR</sequence>
<keyword evidence="1" id="KW-0472">Membrane</keyword>
<dbReference type="Pfam" id="PF01478">
    <property type="entry name" value="Peptidase_A24"/>
    <property type="match status" value="1"/>
</dbReference>
<organism evidence="3 4">
    <name type="scientific">Anaeromyxobacter dehalogenans (strain 2CP-C)</name>
    <dbReference type="NCBI Taxonomy" id="290397"/>
    <lineage>
        <taxon>Bacteria</taxon>
        <taxon>Pseudomonadati</taxon>
        <taxon>Myxococcota</taxon>
        <taxon>Myxococcia</taxon>
        <taxon>Myxococcales</taxon>
        <taxon>Cystobacterineae</taxon>
        <taxon>Anaeromyxobacteraceae</taxon>
        <taxon>Anaeromyxobacter</taxon>
    </lineage>
</organism>
<dbReference type="eggNOG" id="COG1989">
    <property type="taxonomic scope" value="Bacteria"/>
</dbReference>
<keyword evidence="1" id="KW-1133">Transmembrane helix</keyword>